<protein>
    <submittedName>
        <fullName evidence="1">Uncharacterized protein</fullName>
    </submittedName>
</protein>
<name>S8ELI8_FOMSC</name>
<proteinExistence type="predicted"/>
<dbReference type="HOGENOM" id="CLU_451966_0_0_1"/>
<organism evidence="1 2">
    <name type="scientific">Fomitopsis schrenkii</name>
    <name type="common">Brown rot fungus</name>
    <dbReference type="NCBI Taxonomy" id="2126942"/>
    <lineage>
        <taxon>Eukaryota</taxon>
        <taxon>Fungi</taxon>
        <taxon>Dikarya</taxon>
        <taxon>Basidiomycota</taxon>
        <taxon>Agaricomycotina</taxon>
        <taxon>Agaricomycetes</taxon>
        <taxon>Polyporales</taxon>
        <taxon>Fomitopsis</taxon>
    </lineage>
</organism>
<dbReference type="eggNOG" id="ENOG502RD72">
    <property type="taxonomic scope" value="Eukaryota"/>
</dbReference>
<keyword evidence="2" id="KW-1185">Reference proteome</keyword>
<dbReference type="OrthoDB" id="2780168at2759"/>
<dbReference type="Proteomes" id="UP000015241">
    <property type="component" value="Unassembled WGS sequence"/>
</dbReference>
<dbReference type="InParanoid" id="S8ELI8"/>
<dbReference type="AlphaFoldDB" id="S8ELI8"/>
<gene>
    <name evidence="1" type="ORF">FOMPIDRAFT_1044455</name>
</gene>
<reference evidence="1 2" key="1">
    <citation type="journal article" date="2012" name="Science">
        <title>The Paleozoic origin of enzymatic lignin decomposition reconstructed from 31 fungal genomes.</title>
        <authorList>
            <person name="Floudas D."/>
            <person name="Binder M."/>
            <person name="Riley R."/>
            <person name="Barry K."/>
            <person name="Blanchette R.A."/>
            <person name="Henrissat B."/>
            <person name="Martinez A.T."/>
            <person name="Otillar R."/>
            <person name="Spatafora J.W."/>
            <person name="Yadav J.S."/>
            <person name="Aerts A."/>
            <person name="Benoit I."/>
            <person name="Boyd A."/>
            <person name="Carlson A."/>
            <person name="Copeland A."/>
            <person name="Coutinho P.M."/>
            <person name="de Vries R.P."/>
            <person name="Ferreira P."/>
            <person name="Findley K."/>
            <person name="Foster B."/>
            <person name="Gaskell J."/>
            <person name="Glotzer D."/>
            <person name="Gorecki P."/>
            <person name="Heitman J."/>
            <person name="Hesse C."/>
            <person name="Hori C."/>
            <person name="Igarashi K."/>
            <person name="Jurgens J.A."/>
            <person name="Kallen N."/>
            <person name="Kersten P."/>
            <person name="Kohler A."/>
            <person name="Kuees U."/>
            <person name="Kumar T.K.A."/>
            <person name="Kuo A."/>
            <person name="LaButti K."/>
            <person name="Larrondo L.F."/>
            <person name="Lindquist E."/>
            <person name="Ling A."/>
            <person name="Lombard V."/>
            <person name="Lucas S."/>
            <person name="Lundell T."/>
            <person name="Martin R."/>
            <person name="McLaughlin D.J."/>
            <person name="Morgenstern I."/>
            <person name="Morin E."/>
            <person name="Murat C."/>
            <person name="Nagy L.G."/>
            <person name="Nolan M."/>
            <person name="Ohm R.A."/>
            <person name="Patyshakuliyeva A."/>
            <person name="Rokas A."/>
            <person name="Ruiz-Duenas F.J."/>
            <person name="Sabat G."/>
            <person name="Salamov A."/>
            <person name="Samejima M."/>
            <person name="Schmutz J."/>
            <person name="Slot J.C."/>
            <person name="St John F."/>
            <person name="Stenlid J."/>
            <person name="Sun H."/>
            <person name="Sun S."/>
            <person name="Syed K."/>
            <person name="Tsang A."/>
            <person name="Wiebenga A."/>
            <person name="Young D."/>
            <person name="Pisabarro A."/>
            <person name="Eastwood D.C."/>
            <person name="Martin F."/>
            <person name="Cullen D."/>
            <person name="Grigoriev I.V."/>
            <person name="Hibbett D.S."/>
        </authorList>
    </citation>
    <scope>NUCLEOTIDE SEQUENCE</scope>
    <source>
        <strain evidence="2">FP-58527</strain>
    </source>
</reference>
<evidence type="ECO:0000313" key="1">
    <source>
        <dbReference type="EMBL" id="EPT05977.1"/>
    </source>
</evidence>
<accession>S8ELI8</accession>
<dbReference type="EMBL" id="KE504122">
    <property type="protein sequence ID" value="EPT05977.1"/>
    <property type="molecule type" value="Genomic_DNA"/>
</dbReference>
<sequence>MAAPHASLDTLPSELIWEILQYCYCHERTNHIPKRYSTLNSIVLVNKRLREYGLRLLLREIKLPKCEDFLKKVEQFREHLAHRTCDVRVIQTGRTPNDSFTTSPWIWQRILVRIPFSRLQSFSCFDVVTNRHALSMFWLCPDITKFELIWDQSCGFPDFGPWPGLETLRMHFLGELSLCRYPSTIPSYDMLTALCVFEKTHSSWLCVHLQEADFPNLRVFSMQHATSLPPLMYQFIHRHPTLMEVNISLHPDNDDIAFSFSGLQKLIDGTGTWMRLKDPKEKENLDVIGWGHDAIPSDATFITFSAFAFARVPLHPEATQWQDPRGSPHPRYTATELALEVDSQDEWERMGFTVTRLHHFLETMSPRFPALEVLRLGYRTNYHDWHFAALMKHCAESLRQWPRLRKLAFCWGDLHNFTWRSWRRSFSFSLDSVEPPVNLPYAMLDDQPTNQVRWYPRLKEGEPYTLEHVRKIYGLSDAAFADVVRDVESVLGETLNLDEAMDDPRLLMRAWQAFCEDSHVAPMMRLLAKNCPTLEEIEWYPVGPFFVDYAVRWLWKVHRERNSTGVRMVNGELTYKGSLRGNAPHFEVLVGQELDSVIRDRQTVAY</sequence>
<evidence type="ECO:0000313" key="2">
    <source>
        <dbReference type="Proteomes" id="UP000015241"/>
    </source>
</evidence>